<reference evidence="1" key="1">
    <citation type="submission" date="2018-10" db="EMBL/GenBank/DDBJ databases">
        <title>Hidden diversity of soil giant viruses.</title>
        <authorList>
            <person name="Schulz F."/>
            <person name="Alteio L."/>
            <person name="Goudeau D."/>
            <person name="Ryan E.M."/>
            <person name="Malmstrom R.R."/>
            <person name="Blanchard J."/>
            <person name="Woyke T."/>
        </authorList>
    </citation>
    <scope>NUCLEOTIDE SEQUENCE</scope>
    <source>
        <strain evidence="1">SOV1</strain>
    </source>
</reference>
<name>A0A3G5AJ98_9VIRU</name>
<gene>
    <name evidence="1" type="ORF">Solivirus1_30</name>
</gene>
<organism evidence="1">
    <name type="scientific">Solivirus sp</name>
    <dbReference type="NCBI Taxonomy" id="2487772"/>
    <lineage>
        <taxon>Viruses</taxon>
        <taxon>Pithoviruses</taxon>
    </lineage>
</organism>
<proteinExistence type="predicted"/>
<sequence length="106" mass="12503">MSFADTLDKARKFIDQKRASDIREEALRIETFREKIKTDILNRAQQGLNSLMYESTDKTVYTIPIEIQKEMEDAGCTINYRSENKPRRDSYGEHDCTIYKTIITWT</sequence>
<dbReference type="EMBL" id="MK072489">
    <property type="protein sequence ID" value="AYV85873.1"/>
    <property type="molecule type" value="Genomic_DNA"/>
</dbReference>
<accession>A0A3G5AJ98</accession>
<evidence type="ECO:0000313" key="1">
    <source>
        <dbReference type="EMBL" id="AYV85873.1"/>
    </source>
</evidence>
<protein>
    <submittedName>
        <fullName evidence="1">Uncharacterized protein</fullName>
    </submittedName>
</protein>